<evidence type="ECO:0000313" key="2">
    <source>
        <dbReference type="Proteomes" id="UP000069030"/>
    </source>
</evidence>
<evidence type="ECO:0000313" key="1">
    <source>
        <dbReference type="EMBL" id="ALU25280.1"/>
    </source>
</evidence>
<accession>A0AAI8G3U7</accession>
<reference evidence="1 2" key="1">
    <citation type="journal article" date="2016" name="J. Zhejiang Univ. Sci. B">
        <title>Antibiotic resistance mechanisms of Myroides sp.</title>
        <authorList>
            <person name="Hu S."/>
            <person name="Yuan S."/>
            <person name="Qu H."/>
            <person name="Jiang T."/>
            <person name="Zhou Y."/>
            <person name="Wang M."/>
            <person name="Ming D."/>
        </authorList>
    </citation>
    <scope>NUCLEOTIDE SEQUENCE [LARGE SCALE GENOMIC DNA]</scope>
    <source>
        <strain evidence="1 2">PR63039</strain>
    </source>
</reference>
<dbReference type="RefSeq" id="WP_058699135.1">
    <property type="nucleotide sequence ID" value="NZ_CP013690.1"/>
</dbReference>
<name>A0AAI8G3U7_9FLAO</name>
<organism evidence="1 2">
    <name type="scientific">Myroides odoratimimus</name>
    <dbReference type="NCBI Taxonomy" id="76832"/>
    <lineage>
        <taxon>Bacteria</taxon>
        <taxon>Pseudomonadati</taxon>
        <taxon>Bacteroidota</taxon>
        <taxon>Flavobacteriia</taxon>
        <taxon>Flavobacteriales</taxon>
        <taxon>Flavobacteriaceae</taxon>
        <taxon>Myroides</taxon>
    </lineage>
</organism>
<dbReference type="AlphaFoldDB" id="A0AAI8G3U7"/>
<protein>
    <submittedName>
        <fullName evidence="1">Uncharacterized protein</fullName>
    </submittedName>
</protein>
<dbReference type="EMBL" id="CP013690">
    <property type="protein sequence ID" value="ALU25280.1"/>
    <property type="molecule type" value="Genomic_DNA"/>
</dbReference>
<proteinExistence type="predicted"/>
<dbReference type="Proteomes" id="UP000069030">
    <property type="component" value="Chromosome"/>
</dbReference>
<sequence>MKLISIYKDGIELTYIRDTLSLKVDTSLFPDTLRFESNEFPFLIINNAVTDKLFGLNDISVDSSPYYDVTIVTSEGNIPGELQILESFGDYRKCNVRFASKLFAESKKKIRELMPVISITGANPPIPYSDKYEGVPPAPTYYQEYVDSLRKGTFPNQLWTAAQISFPTKNGDYLKEDDKWYKYCRYLNGRNGEGNYYLNILEDTPEGGEVHNLNVPSWNVFLLTPLKIICDNIGLKFPENLLNNPFATALAFYSSETNLTEVTSGSDKNNIKFDQWNWQAIANVKPNEPPWFKRFFLNITKPGKYVMNYKFKAYDNRYRIVIDYFYSIEPLEPGHYFIEEKEFYNREEIFDNSYEFTVTQAELDRGRRFAFEVRAFKPVDPFEIDHIFSNNVLFKPGYMFHPTIELSRYLPDWTVGDYLDQLRLLFNIQFRESENNTVLEVEYNDREISHIDYVDLGSIYIPSFQKNEITDLVLKFGNEIDPKLYVNKETITDKRITVEDKTKIIENKFKHIPSMLTESSDKKDGIGLVLLTSSNDMPVSTIGIENFTMNSIYDHYYKHSMEAYLQSNRLKIEHSVTIFELNEIQLKRKVLINKRPYLVLELTKESTGDLIDIKLSLLPLK</sequence>
<dbReference type="KEGG" id="mod:AS202_03505"/>
<gene>
    <name evidence="1" type="ORF">AS202_03505</name>
</gene>